<reference evidence="2" key="1">
    <citation type="submission" date="2020-05" db="EMBL/GenBank/DDBJ databases">
        <authorList>
            <person name="Chiriac C."/>
            <person name="Salcher M."/>
            <person name="Ghai R."/>
            <person name="Kavagutti S V."/>
        </authorList>
    </citation>
    <scope>NUCLEOTIDE SEQUENCE</scope>
</reference>
<name>A0A6J7Q649_9ZZZZ</name>
<organism evidence="2">
    <name type="scientific">freshwater metagenome</name>
    <dbReference type="NCBI Taxonomy" id="449393"/>
    <lineage>
        <taxon>unclassified sequences</taxon>
        <taxon>metagenomes</taxon>
        <taxon>ecological metagenomes</taxon>
    </lineage>
</organism>
<protein>
    <submittedName>
        <fullName evidence="2">Unannotated protein</fullName>
    </submittedName>
</protein>
<evidence type="ECO:0000313" key="2">
    <source>
        <dbReference type="EMBL" id="CAB5011143.1"/>
    </source>
</evidence>
<proteinExistence type="predicted"/>
<dbReference type="EMBL" id="CAFBON010000340">
    <property type="protein sequence ID" value="CAB5011143.1"/>
    <property type="molecule type" value="Genomic_DNA"/>
</dbReference>
<feature type="region of interest" description="Disordered" evidence="1">
    <location>
        <begin position="1"/>
        <end position="31"/>
    </location>
</feature>
<gene>
    <name evidence="2" type="ORF">UFOPK3954_02317</name>
</gene>
<feature type="region of interest" description="Disordered" evidence="1">
    <location>
        <begin position="76"/>
        <end position="103"/>
    </location>
</feature>
<sequence>MNADTNSPIMPPLPANPDQMPIARPRSSGGKLEVMTDRVTGMIMAAPVPPRMRAAIIISGPFAKAATVFAVPKIASPPSRSGLRPKRSPMAPIGMSSAASAKV</sequence>
<dbReference type="AlphaFoldDB" id="A0A6J7Q649"/>
<accession>A0A6J7Q649</accession>
<evidence type="ECO:0000256" key="1">
    <source>
        <dbReference type="SAM" id="MobiDB-lite"/>
    </source>
</evidence>